<dbReference type="Proteomes" id="UP001066276">
    <property type="component" value="Chromosome 10"/>
</dbReference>
<organism evidence="2 3">
    <name type="scientific">Pleurodeles waltl</name>
    <name type="common">Iberian ribbed newt</name>
    <dbReference type="NCBI Taxonomy" id="8319"/>
    <lineage>
        <taxon>Eukaryota</taxon>
        <taxon>Metazoa</taxon>
        <taxon>Chordata</taxon>
        <taxon>Craniata</taxon>
        <taxon>Vertebrata</taxon>
        <taxon>Euteleostomi</taxon>
        <taxon>Amphibia</taxon>
        <taxon>Batrachia</taxon>
        <taxon>Caudata</taxon>
        <taxon>Salamandroidea</taxon>
        <taxon>Salamandridae</taxon>
        <taxon>Pleurodelinae</taxon>
        <taxon>Pleurodeles</taxon>
    </lineage>
</organism>
<evidence type="ECO:0000313" key="3">
    <source>
        <dbReference type="Proteomes" id="UP001066276"/>
    </source>
</evidence>
<proteinExistence type="predicted"/>
<keyword evidence="3" id="KW-1185">Reference proteome</keyword>
<evidence type="ECO:0000256" key="1">
    <source>
        <dbReference type="SAM" id="MobiDB-lite"/>
    </source>
</evidence>
<comment type="caution">
    <text evidence="2">The sequence shown here is derived from an EMBL/GenBank/DDBJ whole genome shotgun (WGS) entry which is preliminary data.</text>
</comment>
<name>A0AAV7MFR5_PLEWA</name>
<protein>
    <submittedName>
        <fullName evidence="2">Uncharacterized protein</fullName>
    </submittedName>
</protein>
<dbReference type="AlphaFoldDB" id="A0AAV7MFR5"/>
<reference evidence="2" key="1">
    <citation type="journal article" date="2022" name="bioRxiv">
        <title>Sequencing and chromosome-scale assembly of the giantPleurodeles waltlgenome.</title>
        <authorList>
            <person name="Brown T."/>
            <person name="Elewa A."/>
            <person name="Iarovenko S."/>
            <person name="Subramanian E."/>
            <person name="Araus A.J."/>
            <person name="Petzold A."/>
            <person name="Susuki M."/>
            <person name="Suzuki K.-i.T."/>
            <person name="Hayashi T."/>
            <person name="Toyoda A."/>
            <person name="Oliveira C."/>
            <person name="Osipova E."/>
            <person name="Leigh N.D."/>
            <person name="Simon A."/>
            <person name="Yun M.H."/>
        </authorList>
    </citation>
    <scope>NUCLEOTIDE SEQUENCE</scope>
    <source>
        <strain evidence="2">20211129_DDA</strain>
        <tissue evidence="2">Liver</tissue>
    </source>
</reference>
<feature type="region of interest" description="Disordered" evidence="1">
    <location>
        <begin position="33"/>
        <end position="75"/>
    </location>
</feature>
<evidence type="ECO:0000313" key="2">
    <source>
        <dbReference type="EMBL" id="KAJ1099035.1"/>
    </source>
</evidence>
<accession>A0AAV7MFR5</accession>
<sequence>MTRFLTLLSGQKGNSICLHWAEMAELAQITRDPKKESPQQIVQWPEAESRGQLGPHRSTYRGTVTQAVERPTDKV</sequence>
<dbReference type="EMBL" id="JANPWB010000014">
    <property type="protein sequence ID" value="KAJ1099035.1"/>
    <property type="molecule type" value="Genomic_DNA"/>
</dbReference>
<gene>
    <name evidence="2" type="ORF">NDU88_004139</name>
</gene>